<keyword evidence="6" id="KW-1185">Reference proteome</keyword>
<feature type="compositionally biased region" description="Basic and acidic residues" evidence="3">
    <location>
        <begin position="331"/>
        <end position="344"/>
    </location>
</feature>
<accession>A0ABD5Y2T5</accession>
<dbReference type="Pfam" id="PF07992">
    <property type="entry name" value="Pyr_redox_2"/>
    <property type="match status" value="1"/>
</dbReference>
<name>A0ABD5Y2T5_9EURY</name>
<dbReference type="Gene3D" id="3.50.50.60">
    <property type="entry name" value="FAD/NAD(P)-binding domain"/>
    <property type="match status" value="2"/>
</dbReference>
<evidence type="ECO:0000256" key="1">
    <source>
        <dbReference type="ARBA" id="ARBA00022630"/>
    </source>
</evidence>
<evidence type="ECO:0000313" key="6">
    <source>
        <dbReference type="Proteomes" id="UP001596432"/>
    </source>
</evidence>
<feature type="domain" description="FAD/NAD(P)-binding" evidence="4">
    <location>
        <begin position="7"/>
        <end position="297"/>
    </location>
</feature>
<proteinExistence type="predicted"/>
<keyword evidence="2" id="KW-0560">Oxidoreductase</keyword>
<comment type="caution">
    <text evidence="5">The sequence shown here is derived from an EMBL/GenBank/DDBJ whole genome shotgun (WGS) entry which is preliminary data.</text>
</comment>
<dbReference type="GO" id="GO:0016491">
    <property type="term" value="F:oxidoreductase activity"/>
    <property type="evidence" value="ECO:0007669"/>
    <property type="project" value="UniProtKB-KW"/>
</dbReference>
<reference evidence="5 6" key="1">
    <citation type="journal article" date="2019" name="Int. J. Syst. Evol. Microbiol.">
        <title>The Global Catalogue of Microorganisms (GCM) 10K type strain sequencing project: providing services to taxonomists for standard genome sequencing and annotation.</title>
        <authorList>
            <consortium name="The Broad Institute Genomics Platform"/>
            <consortium name="The Broad Institute Genome Sequencing Center for Infectious Disease"/>
            <person name="Wu L."/>
            <person name="Ma J."/>
        </authorList>
    </citation>
    <scope>NUCLEOTIDE SEQUENCE [LARGE SCALE GENOMIC DNA]</scope>
    <source>
        <strain evidence="5 6">XZYJT29</strain>
    </source>
</reference>
<gene>
    <name evidence="5" type="ORF">ACFQMA_12135</name>
</gene>
<evidence type="ECO:0000259" key="4">
    <source>
        <dbReference type="Pfam" id="PF07992"/>
    </source>
</evidence>
<sequence length="354" mass="37877">MRDRLSYDVVVVGGGPAGATAALYTTRLGHSTAVFEKEGGRHAAVNHVHNVYGVSEDVSGRALSSHAVAQLEAYGADYYLDPVANVRRADGNGDGSTDGRFVVEAEHATVAAERVVLATGFTDREPSVPGLQTFTGHGLHYCLHCDGYLLGDASAYVLGHGDHAAGVAMILLNFTGDVDLLLDGRDPEWSDDRERQIRAHPVERVDTEVTRAFADDEDDDRLGGLEFADGREREYRGGFAVYGKSYNTGLAESLGCALADDGAVDVDERFETSVDGVYAVGDLTHGQNQTVVAMGDGAKAGMAIDKDLRRYPRPPGEEVDESAVPSAPADLRSRMRLVRERDSHPGLGESESVE</sequence>
<dbReference type="Proteomes" id="UP001596432">
    <property type="component" value="Unassembled WGS sequence"/>
</dbReference>
<evidence type="ECO:0000256" key="3">
    <source>
        <dbReference type="SAM" id="MobiDB-lite"/>
    </source>
</evidence>
<organism evidence="5 6">
    <name type="scientific">Halosimplex aquaticum</name>
    <dbReference type="NCBI Taxonomy" id="3026162"/>
    <lineage>
        <taxon>Archaea</taxon>
        <taxon>Methanobacteriati</taxon>
        <taxon>Methanobacteriota</taxon>
        <taxon>Stenosarchaea group</taxon>
        <taxon>Halobacteria</taxon>
        <taxon>Halobacteriales</taxon>
        <taxon>Haloarculaceae</taxon>
        <taxon>Halosimplex</taxon>
    </lineage>
</organism>
<dbReference type="PANTHER" id="PTHR48105">
    <property type="entry name" value="THIOREDOXIN REDUCTASE 1-RELATED-RELATED"/>
    <property type="match status" value="1"/>
</dbReference>
<keyword evidence="1" id="KW-0285">Flavoprotein</keyword>
<dbReference type="PRINTS" id="PR00368">
    <property type="entry name" value="FADPNR"/>
</dbReference>
<dbReference type="RefSeq" id="WP_274326126.1">
    <property type="nucleotide sequence ID" value="NZ_CP118158.1"/>
</dbReference>
<feature type="region of interest" description="Disordered" evidence="3">
    <location>
        <begin position="308"/>
        <end position="354"/>
    </location>
</feature>
<protein>
    <submittedName>
        <fullName evidence="5">NAD(P)/FAD-dependent oxidoreductase</fullName>
    </submittedName>
</protein>
<dbReference type="AlphaFoldDB" id="A0ABD5Y2T5"/>
<dbReference type="InterPro" id="IPR036188">
    <property type="entry name" value="FAD/NAD-bd_sf"/>
</dbReference>
<evidence type="ECO:0000313" key="5">
    <source>
        <dbReference type="EMBL" id="MFC7140571.1"/>
    </source>
</evidence>
<dbReference type="SUPFAM" id="SSF51905">
    <property type="entry name" value="FAD/NAD(P)-binding domain"/>
    <property type="match status" value="2"/>
</dbReference>
<evidence type="ECO:0000256" key="2">
    <source>
        <dbReference type="ARBA" id="ARBA00023002"/>
    </source>
</evidence>
<dbReference type="PRINTS" id="PR00469">
    <property type="entry name" value="PNDRDTASEII"/>
</dbReference>
<dbReference type="InterPro" id="IPR023753">
    <property type="entry name" value="FAD/NAD-binding_dom"/>
</dbReference>
<dbReference type="EMBL" id="JBHTAS010000001">
    <property type="protein sequence ID" value="MFC7140571.1"/>
    <property type="molecule type" value="Genomic_DNA"/>
</dbReference>
<dbReference type="GeneID" id="78820867"/>
<dbReference type="InterPro" id="IPR050097">
    <property type="entry name" value="Ferredoxin-NADP_redctase_2"/>
</dbReference>